<evidence type="ECO:0000313" key="1">
    <source>
        <dbReference type="EMBL" id="RAL07845.1"/>
    </source>
</evidence>
<sequence length="142" mass="15961">LTRELTDLVGQPHFGQFDASVTMDGLNFRETGQIIENKSPRDYHLMLHVLANERANRPSYSASRSGYQDGDMTAKHQKLLLMIICIISHSKIPRRSTLMASILSVYFHGSGVKRQVIETLSGLGLCHSYVNGNRTMNKTIKQ</sequence>
<keyword evidence="2" id="KW-1185">Reference proteome</keyword>
<feature type="non-terminal residue" evidence="1">
    <location>
        <position position="1"/>
    </location>
</feature>
<dbReference type="RefSeq" id="XP_025546999.1">
    <property type="nucleotide sequence ID" value="XM_025692136.1"/>
</dbReference>
<proteinExistence type="predicted"/>
<dbReference type="AlphaFoldDB" id="A0A395HKV2"/>
<accession>A0A395HKV2</accession>
<gene>
    <name evidence="1" type="ORF">BO97DRAFT_355404</name>
</gene>
<dbReference type="OrthoDB" id="5427212at2759"/>
<name>A0A395HKV2_ASPHC</name>
<dbReference type="GeneID" id="37196425"/>
<organism evidence="1 2">
    <name type="scientific">Aspergillus homomorphus (strain CBS 101889)</name>
    <dbReference type="NCBI Taxonomy" id="1450537"/>
    <lineage>
        <taxon>Eukaryota</taxon>
        <taxon>Fungi</taxon>
        <taxon>Dikarya</taxon>
        <taxon>Ascomycota</taxon>
        <taxon>Pezizomycotina</taxon>
        <taxon>Eurotiomycetes</taxon>
        <taxon>Eurotiomycetidae</taxon>
        <taxon>Eurotiales</taxon>
        <taxon>Aspergillaceae</taxon>
        <taxon>Aspergillus</taxon>
        <taxon>Aspergillus subgen. Circumdati</taxon>
    </lineage>
</organism>
<dbReference type="EMBL" id="KZ824323">
    <property type="protein sequence ID" value="RAL07845.1"/>
    <property type="molecule type" value="Genomic_DNA"/>
</dbReference>
<reference evidence="1 2" key="1">
    <citation type="submission" date="2018-02" db="EMBL/GenBank/DDBJ databases">
        <title>The genomes of Aspergillus section Nigri reveals drivers in fungal speciation.</title>
        <authorList>
            <consortium name="DOE Joint Genome Institute"/>
            <person name="Vesth T.C."/>
            <person name="Nybo J."/>
            <person name="Theobald S."/>
            <person name="Brandl J."/>
            <person name="Frisvad J.C."/>
            <person name="Nielsen K.F."/>
            <person name="Lyhne E.K."/>
            <person name="Kogle M.E."/>
            <person name="Kuo A."/>
            <person name="Riley R."/>
            <person name="Clum A."/>
            <person name="Nolan M."/>
            <person name="Lipzen A."/>
            <person name="Salamov A."/>
            <person name="Henrissat B."/>
            <person name="Wiebenga A."/>
            <person name="De vries R.P."/>
            <person name="Grigoriev I.V."/>
            <person name="Mortensen U.H."/>
            <person name="Andersen M.R."/>
            <person name="Baker S.E."/>
        </authorList>
    </citation>
    <scope>NUCLEOTIDE SEQUENCE [LARGE SCALE GENOMIC DNA]</scope>
    <source>
        <strain evidence="1 2">CBS 101889</strain>
    </source>
</reference>
<dbReference type="VEuPathDB" id="FungiDB:BO97DRAFT_355404"/>
<evidence type="ECO:0000313" key="2">
    <source>
        <dbReference type="Proteomes" id="UP000248961"/>
    </source>
</evidence>
<dbReference type="Proteomes" id="UP000248961">
    <property type="component" value="Unassembled WGS sequence"/>
</dbReference>
<protein>
    <submittedName>
        <fullName evidence="1">Uncharacterized protein</fullName>
    </submittedName>
</protein>